<evidence type="ECO:0000313" key="3">
    <source>
        <dbReference type="Proteomes" id="UP000823405"/>
    </source>
</evidence>
<dbReference type="Proteomes" id="UP000823405">
    <property type="component" value="Unassembled WGS sequence"/>
</dbReference>
<evidence type="ECO:0000313" key="2">
    <source>
        <dbReference type="EMBL" id="KAG0317330.1"/>
    </source>
</evidence>
<feature type="compositionally biased region" description="Acidic residues" evidence="1">
    <location>
        <begin position="599"/>
        <end position="611"/>
    </location>
</feature>
<accession>A0A9P6RCE7</accession>
<dbReference type="AlphaFoldDB" id="A0A9P6RCE7"/>
<protein>
    <submittedName>
        <fullName evidence="2">Uncharacterized protein</fullName>
    </submittedName>
</protein>
<feature type="region of interest" description="Disordered" evidence="1">
    <location>
        <begin position="339"/>
        <end position="377"/>
    </location>
</feature>
<feature type="compositionally biased region" description="Polar residues" evidence="1">
    <location>
        <begin position="342"/>
        <end position="351"/>
    </location>
</feature>
<feature type="region of interest" description="Disordered" evidence="1">
    <location>
        <begin position="391"/>
        <end position="423"/>
    </location>
</feature>
<proteinExistence type="predicted"/>
<feature type="compositionally biased region" description="Polar residues" evidence="1">
    <location>
        <begin position="367"/>
        <end position="377"/>
    </location>
</feature>
<dbReference type="GO" id="GO:0003677">
    <property type="term" value="F:DNA binding"/>
    <property type="evidence" value="ECO:0007669"/>
    <property type="project" value="InterPro"/>
</dbReference>
<sequence length="611" mass="67779">MKMLKFALLDPWHFTCTQFGPTCNNLVEKARHWSLNKATMTKSTSSTSLRDKSPSKISATGAARCSSQILQGSLFPSYFSLLKRDVPYKLKYASADNDEPTSLPRRSLIIPPVTLQREIFPFLEDLFPGNADWVQWIDNIMMDLDEGTNRAVDWRKGYQELDRTELVRLALVLAHLRKVVLQDYVVLTASAPDELNVHSRHHLARQFRSFLSQPFEEFTIRLRSTILTEKTLAEAEGYDPVSELGEPIANPNRVLAAGIAAVPAGHASEVPVATGTSQSNVTAAAQGHPSTVVVDSTFINPFSAAMDIIPSLDAASHQGPQHQSDILALRNYIRYQEEGSIQDPTKSSPAPSGTHVRSKVTALDQDPQAQARGQDNSLVRCRTILTTRPGTAEEISNDHGTPTLVALPPSPNQSPTATTSINMQTTTAGRDSTAGLDEHKTSLSMQSDQFSAVFEATLTTMSNRFFAELEATRAKMTSQLAKELEVTRTAMKSQLATEFETARADMRSQLSEELEELRMSINNQLSEELVATQTSVDSVHLRMAEIERSIRGLWATMAAERVNPRRSLLHANDSCGSRSRSRSHQRPVYMDDGMREHEQEEEVEEFQGIEL</sequence>
<dbReference type="EMBL" id="JAAAIN010000249">
    <property type="protein sequence ID" value="KAG0317330.1"/>
    <property type="molecule type" value="Genomic_DNA"/>
</dbReference>
<organism evidence="2 3">
    <name type="scientific">Linnemannia gamsii</name>
    <dbReference type="NCBI Taxonomy" id="64522"/>
    <lineage>
        <taxon>Eukaryota</taxon>
        <taxon>Fungi</taxon>
        <taxon>Fungi incertae sedis</taxon>
        <taxon>Mucoromycota</taxon>
        <taxon>Mortierellomycotina</taxon>
        <taxon>Mortierellomycetes</taxon>
        <taxon>Mortierellales</taxon>
        <taxon>Mortierellaceae</taxon>
        <taxon>Linnemannia</taxon>
    </lineage>
</organism>
<dbReference type="OrthoDB" id="2449199at2759"/>
<dbReference type="Gene3D" id="1.10.443.20">
    <property type="entry name" value="Centromere DNA-binding protein complex CBF3 subunit, domain 2"/>
    <property type="match status" value="1"/>
</dbReference>
<evidence type="ECO:0000256" key="1">
    <source>
        <dbReference type="SAM" id="MobiDB-lite"/>
    </source>
</evidence>
<comment type="caution">
    <text evidence="2">The sequence shown here is derived from an EMBL/GenBank/DDBJ whole genome shotgun (WGS) entry which is preliminary data.</text>
</comment>
<feature type="compositionally biased region" description="Polar residues" evidence="1">
    <location>
        <begin position="413"/>
        <end position="423"/>
    </location>
</feature>
<reference evidence="2" key="1">
    <citation type="journal article" date="2020" name="Fungal Divers.">
        <title>Resolving the Mortierellaceae phylogeny through synthesis of multi-gene phylogenetics and phylogenomics.</title>
        <authorList>
            <person name="Vandepol N."/>
            <person name="Liber J."/>
            <person name="Desiro A."/>
            <person name="Na H."/>
            <person name="Kennedy M."/>
            <person name="Barry K."/>
            <person name="Grigoriev I.V."/>
            <person name="Miller A.N."/>
            <person name="O'Donnell K."/>
            <person name="Stajich J.E."/>
            <person name="Bonito G."/>
        </authorList>
    </citation>
    <scope>NUCLEOTIDE SEQUENCE</scope>
    <source>
        <strain evidence="2">NVP60</strain>
    </source>
</reference>
<gene>
    <name evidence="2" type="ORF">BGZ97_005538</name>
</gene>
<name>A0A9P6RCE7_9FUNG</name>
<feature type="region of interest" description="Disordered" evidence="1">
    <location>
        <begin position="570"/>
        <end position="611"/>
    </location>
</feature>
<keyword evidence="3" id="KW-1185">Reference proteome</keyword>
<dbReference type="InterPro" id="IPR038279">
    <property type="entry name" value="Ndc10_dom2_sf"/>
</dbReference>